<organism evidence="2 3">
    <name type="scientific">Blomia tropicalis</name>
    <name type="common">Mite</name>
    <dbReference type="NCBI Taxonomy" id="40697"/>
    <lineage>
        <taxon>Eukaryota</taxon>
        <taxon>Metazoa</taxon>
        <taxon>Ecdysozoa</taxon>
        <taxon>Arthropoda</taxon>
        <taxon>Chelicerata</taxon>
        <taxon>Arachnida</taxon>
        <taxon>Acari</taxon>
        <taxon>Acariformes</taxon>
        <taxon>Sarcoptiformes</taxon>
        <taxon>Astigmata</taxon>
        <taxon>Glycyphagoidea</taxon>
        <taxon>Echimyopodidae</taxon>
        <taxon>Blomia</taxon>
    </lineage>
</organism>
<keyword evidence="1" id="KW-0732">Signal</keyword>
<proteinExistence type="predicted"/>
<dbReference type="EMBL" id="JAPWDV010000002">
    <property type="protein sequence ID" value="KAJ6220192.1"/>
    <property type="molecule type" value="Genomic_DNA"/>
</dbReference>
<evidence type="ECO:0000313" key="2">
    <source>
        <dbReference type="EMBL" id="KAJ6220192.1"/>
    </source>
</evidence>
<evidence type="ECO:0000256" key="1">
    <source>
        <dbReference type="SAM" id="SignalP"/>
    </source>
</evidence>
<keyword evidence="3" id="KW-1185">Reference proteome</keyword>
<comment type="caution">
    <text evidence="2">The sequence shown here is derived from an EMBL/GenBank/DDBJ whole genome shotgun (WGS) entry which is preliminary data.</text>
</comment>
<name>A0A9Q0M724_BLOTA</name>
<feature type="chain" id="PRO_5040327244" evidence="1">
    <location>
        <begin position="22"/>
        <end position="254"/>
    </location>
</feature>
<sequence length="254" mass="29663">MYRLILASFVLIVLINHEVNGLFWNDVFHFRISNAVSEVDKWISTLPSSMNAPDLPSALSDNEDDIKFIFKSSTFYNLYTSMLILPLDIEFDFYNANKKYTIEYNTEKTHLVSEVDVIYSSPKLPEKVKLRAIVNQTVPIYFTYQLDQPTVYKEDMYFSKYMFTNLKVAPIRPENAKIHWNYFGNNGKCSNILRYDSFEDSLNEILKNQKYGSLHKLIENEINEKFYIARNALFKGIHAHDYAIEAKVGGTKRL</sequence>
<reference evidence="2" key="1">
    <citation type="submission" date="2022-12" db="EMBL/GenBank/DDBJ databases">
        <title>Genome assemblies of Blomia tropicalis.</title>
        <authorList>
            <person name="Cui Y."/>
        </authorList>
    </citation>
    <scope>NUCLEOTIDE SEQUENCE</scope>
    <source>
        <tissue evidence="2">Adult mites</tissue>
    </source>
</reference>
<dbReference type="AlphaFoldDB" id="A0A9Q0M724"/>
<feature type="signal peptide" evidence="1">
    <location>
        <begin position="1"/>
        <end position="21"/>
    </location>
</feature>
<gene>
    <name evidence="2" type="ORF">RDWZM_006004</name>
</gene>
<dbReference type="Proteomes" id="UP001142055">
    <property type="component" value="Chromosome 2"/>
</dbReference>
<protein>
    <submittedName>
        <fullName evidence="2">Uncharacterized protein</fullName>
    </submittedName>
</protein>
<evidence type="ECO:0000313" key="3">
    <source>
        <dbReference type="Proteomes" id="UP001142055"/>
    </source>
</evidence>
<accession>A0A9Q0M724</accession>